<dbReference type="RefSeq" id="WP_129470094.1">
    <property type="nucleotide sequence ID" value="NZ_SAWZ01000002.1"/>
</dbReference>
<dbReference type="Pfam" id="PF21077">
    <property type="entry name" value="GDH_ACT3"/>
    <property type="match status" value="1"/>
</dbReference>
<evidence type="ECO:0000259" key="3">
    <source>
        <dbReference type="Pfam" id="PF05088"/>
    </source>
</evidence>
<comment type="caution">
    <text evidence="8">The sequence shown here is derived from an EMBL/GenBank/DDBJ whole genome shotgun (WGS) entry which is preliminary data.</text>
</comment>
<dbReference type="Pfam" id="PF21074">
    <property type="entry name" value="GDH_C"/>
    <property type="match status" value="1"/>
</dbReference>
<dbReference type="Gene3D" id="3.40.50.720">
    <property type="entry name" value="NAD(P)-binding Rossmann-like Domain"/>
    <property type="match status" value="1"/>
</dbReference>
<gene>
    <name evidence="8" type="ORF">EPA99_05010</name>
</gene>
<dbReference type="InterPro" id="IPR049064">
    <property type="entry name" value="NAD_Glu_DH_ACT3"/>
</dbReference>
<dbReference type="InterPro" id="IPR049058">
    <property type="entry name" value="NAD_Glu_DH_HM2"/>
</dbReference>
<accession>A0A4V1N1D6</accession>
<dbReference type="OrthoDB" id="9758052at2"/>
<feature type="compositionally biased region" description="Low complexity" evidence="2">
    <location>
        <begin position="23"/>
        <end position="47"/>
    </location>
</feature>
<evidence type="ECO:0000259" key="7">
    <source>
        <dbReference type="Pfam" id="PF21077"/>
    </source>
</evidence>
<dbReference type="Proteomes" id="UP000289784">
    <property type="component" value="Unassembled WGS sequence"/>
</dbReference>
<dbReference type="PANTHER" id="PTHR43403:SF1">
    <property type="entry name" value="NAD-SPECIFIC GLUTAMATE DEHYDROGENASE"/>
    <property type="match status" value="1"/>
</dbReference>
<dbReference type="InterPro" id="IPR007780">
    <property type="entry name" value="NAD_Glu_DH_bac"/>
</dbReference>
<dbReference type="Pfam" id="PF05088">
    <property type="entry name" value="Bac_GDH_CD"/>
    <property type="match status" value="1"/>
</dbReference>
<reference evidence="8 9" key="1">
    <citation type="submission" date="2019-01" db="EMBL/GenBank/DDBJ databases">
        <title>Pseudoxanthomonas composti sp. nov., isolated from compost.</title>
        <authorList>
            <person name="Yang G."/>
        </authorList>
    </citation>
    <scope>NUCLEOTIDE SEQUENCE [LARGE SCALE GENOMIC DNA]</scope>
    <source>
        <strain evidence="8 9">GSS15</strain>
    </source>
</reference>
<dbReference type="InterPro" id="IPR048381">
    <property type="entry name" value="GDH_C"/>
</dbReference>
<dbReference type="GO" id="GO:0006538">
    <property type="term" value="P:L-glutamate catabolic process"/>
    <property type="evidence" value="ECO:0007669"/>
    <property type="project" value="InterPro"/>
</dbReference>
<name>A0A4V1N1D6_9GAMM</name>
<dbReference type="PIRSF" id="PIRSF036761">
    <property type="entry name" value="GDH_Mll4104"/>
    <property type="match status" value="1"/>
</dbReference>
<dbReference type="InterPro" id="IPR028971">
    <property type="entry name" value="NAD-GDH_cat"/>
</dbReference>
<dbReference type="EMBL" id="SAWZ01000002">
    <property type="protein sequence ID" value="RXR07279.1"/>
    <property type="molecule type" value="Genomic_DNA"/>
</dbReference>
<evidence type="ECO:0000259" key="4">
    <source>
        <dbReference type="Pfam" id="PF21074"/>
    </source>
</evidence>
<evidence type="ECO:0000256" key="1">
    <source>
        <dbReference type="ARBA" id="ARBA00023002"/>
    </source>
</evidence>
<feature type="domain" description="NAD-glutamate dehydrogenase catalytic" evidence="3">
    <location>
        <begin position="805"/>
        <end position="1301"/>
    </location>
</feature>
<feature type="domain" description="NAD-glutamate dehydrogenase ACT3" evidence="7">
    <location>
        <begin position="589"/>
        <end position="664"/>
    </location>
</feature>
<dbReference type="SUPFAM" id="SSF53223">
    <property type="entry name" value="Aminoacid dehydrogenase-like, N-terminal domain"/>
    <property type="match status" value="1"/>
</dbReference>
<evidence type="ECO:0000313" key="8">
    <source>
        <dbReference type="EMBL" id="RXR07279.1"/>
    </source>
</evidence>
<dbReference type="Pfam" id="PF21073">
    <property type="entry name" value="GDH_HM1"/>
    <property type="match status" value="1"/>
</dbReference>
<dbReference type="Pfam" id="PF21079">
    <property type="entry name" value="GDH_HM2"/>
    <property type="match status" value="1"/>
</dbReference>
<sequence length="1686" mass="186738">MNSVRKTKSAASKTATLVEKAKSAVTRSTSSRSSKAAGTPAGASAGNAGQGGGSPFSLEPIFQAIRARTAAGKRDEALAFAEAFYKRMEDDEFPNHSPEGWAAMSADMLEFARVRKPDKASVRVFNATEKANGWESPHSVIQIVNDDMPFLVDSVSMTLASLGVGVHVLGHPVIRFSRDKAGKLTAVGEGKAESLMVLEVDRQPPDEMPRIAQRIRDTLDEVRGMVRDWSSMREKMLAVSDDLATRRMPVTDAGRREAQEFLRWAANDHFTFFGYREYKVVKQGSEKVLVPVEGSSLGLMRTRDLPGARPVSSLAANGLRWEGGSEALILTKTNARSSVHRKGYMDYIGVPEFNAAGEIVAEQRFLGLYTSSAYNRRPWEIPIVRERHEYVMRQSGLSPNSHSGKALRHILETLPREELFQSSNDELYRTAMGILGLQERVRSKLFLRRDRYGRFFSALVYVPRDRFNTDLRLRIEALMREALHGEFVDASVQLGESPLAQVHLTVRPKAGEQISVDSAELEARLGHLLRNWHDDLRERLVARHGEARGLTLANGLGRALPVSYLEHVTPDNAANDVEKLASLTGEQDVRVTLYRAQHSRAGEGMLRLNLYTWQRDIPLSDVLPVMENMGLRVISEHPFRLEVDGSTVYLQEFEVEAIAGQIDVEDRHAAFEEAFARVWRGDAENDRFNRLVLSGHLDWRQVALLRGYCKYLMQTGVPFSQTYVEDTLNRYPLLARLLVELFESRFNPANGRKTDAQFKASQEQLQQQLETLAGADEVATKAVGKLLTARAGTRDERMEATHGALTRLLDGVSSLDDDRILRSYTAVIEATLRTSYYQRNAAGLPAHTVSFKFDPTQVPDLPKPRPYREIFVYGPRVEGVHLRFGPVARGGLRWSDRREDFRTEVLGLVKAQMVKNTVIVPVGAKGGFYVKQPPASAERDAVMAEGIACYKMFIQGLLDITDNIVDGKIVPPANVVRHDNDDPYLVVAADKGTATFSDIANGLAIDHGFWLGDAFASGGSVGYDHKGMGITAKGAWESVKRHFRALGRDTQSEDFTVVGVGDMSGDVFGNGMLLSPHIRLVAAFDHRHIFLDPAPDAARSFAERERMFKLPRSSWADYDASLISKGGGVHARSLKSIEITPQVREVLDLPATVKTLSPTELMSAILKAPVDLLWNGGIGTYVKSSAETHADVGDRANNALRVNGRELRCKVVGEGGNLGLTQLGRIEASQHGVLLNTDFIDNSAGVDTSDHEVNIKILLNAAVQAKKLGMDARNKLLASMTDEVGQLVLNDNYRQNQALSLMERMSVSRIGSKQHFIQVLESQGLLDRQIEFLPSDAEFAERKARGQGLTRPELSVLLSYAKLVAFGQLLESDIPEDPYLSKELQRYFPAPLQKKYAADMEKHRLKREIIATAVTNSTINRMGATFLLRMQEDTGRSPAEVAKAYTITRETLDARALWTQIDALDGKVEEATQIDALQVIWQLQRSFTRWLLNRQGAIPGIATAVERYKAGFDDIRAADGVLPDSLRPAYEASLRDWNAKGVTGPLAVQLAALPYLEPSTDIVEVALSHKLKTVDVAKVHYRLGEALHLPWLFQQVDGLKVDGRWHAVARGVLRDELSTQHRTLTAQALAMPGITAEAKVAHWLARDSVALRFTLAMLNELAAQKTLDYPTASVAVQRLSQLAAQG</sequence>
<dbReference type="InterPro" id="IPR036291">
    <property type="entry name" value="NAD(P)-bd_dom_sf"/>
</dbReference>
<protein>
    <submittedName>
        <fullName evidence="8">NAD-glutamate dehydrogenase</fullName>
    </submittedName>
</protein>
<organism evidence="8 9">
    <name type="scientific">Pseudoxanthomonas composti</name>
    <dbReference type="NCBI Taxonomy" id="2137479"/>
    <lineage>
        <taxon>Bacteria</taxon>
        <taxon>Pseudomonadati</taxon>
        <taxon>Pseudomonadota</taxon>
        <taxon>Gammaproteobacteria</taxon>
        <taxon>Lysobacterales</taxon>
        <taxon>Lysobacteraceae</taxon>
        <taxon>Pseudoxanthomonas</taxon>
    </lineage>
</organism>
<dbReference type="InterPro" id="IPR049059">
    <property type="entry name" value="NAD_Glu_DH_HM1"/>
</dbReference>
<dbReference type="GO" id="GO:0004069">
    <property type="term" value="F:L-aspartate:2-oxoglutarate aminotransferase activity"/>
    <property type="evidence" value="ECO:0007669"/>
    <property type="project" value="InterPro"/>
</dbReference>
<dbReference type="InterPro" id="IPR049056">
    <property type="entry name" value="NAD_Glu_DH_HM3"/>
</dbReference>
<keyword evidence="1" id="KW-0560">Oxidoreductase</keyword>
<dbReference type="Pfam" id="PF21078">
    <property type="entry name" value="GDH_HM3"/>
    <property type="match status" value="1"/>
</dbReference>
<proteinExistence type="predicted"/>
<dbReference type="InterPro" id="IPR046346">
    <property type="entry name" value="Aminoacid_DH-like_N_sf"/>
</dbReference>
<dbReference type="Pfam" id="PF21076">
    <property type="entry name" value="GDH_ACT2"/>
    <property type="match status" value="1"/>
</dbReference>
<dbReference type="GO" id="GO:0004352">
    <property type="term" value="F:glutamate dehydrogenase (NAD+) activity"/>
    <property type="evidence" value="ECO:0007669"/>
    <property type="project" value="InterPro"/>
</dbReference>
<feature type="domain" description="NAD-specific glutamate dehydrogenase C-terminal" evidence="4">
    <location>
        <begin position="1346"/>
        <end position="1680"/>
    </location>
</feature>
<feature type="region of interest" description="Disordered" evidence="2">
    <location>
        <begin position="1"/>
        <end position="54"/>
    </location>
</feature>
<evidence type="ECO:0000313" key="9">
    <source>
        <dbReference type="Proteomes" id="UP000289784"/>
    </source>
</evidence>
<evidence type="ECO:0000256" key="2">
    <source>
        <dbReference type="SAM" id="MobiDB-lite"/>
    </source>
</evidence>
<dbReference type="InterPro" id="IPR024727">
    <property type="entry name" value="NAD_Glu_DH_N_ACT1"/>
</dbReference>
<feature type="domain" description="NAD-glutamate dehydrogenase ACT2" evidence="6">
    <location>
        <begin position="444"/>
        <end position="533"/>
    </location>
</feature>
<evidence type="ECO:0000259" key="5">
    <source>
        <dbReference type="Pfam" id="PF21075"/>
    </source>
</evidence>
<dbReference type="InterPro" id="IPR049062">
    <property type="entry name" value="NAD_Glu_DH_ACT2"/>
</dbReference>
<keyword evidence="9" id="KW-1185">Reference proteome</keyword>
<dbReference type="Pfam" id="PF21075">
    <property type="entry name" value="GDH_ACT1"/>
    <property type="match status" value="1"/>
</dbReference>
<dbReference type="SUPFAM" id="SSF51735">
    <property type="entry name" value="NAD(P)-binding Rossmann-fold domains"/>
    <property type="match status" value="1"/>
</dbReference>
<dbReference type="PANTHER" id="PTHR43403">
    <property type="entry name" value="NAD-SPECIFIC GLUTAMATE DEHYDROGENASE"/>
    <property type="match status" value="1"/>
</dbReference>
<feature type="domain" description="NAD-glutamate dehydrogenase N-terminal ACT1" evidence="5">
    <location>
        <begin position="80"/>
        <end position="214"/>
    </location>
</feature>
<evidence type="ECO:0000259" key="6">
    <source>
        <dbReference type="Pfam" id="PF21076"/>
    </source>
</evidence>